<keyword evidence="2" id="KW-1185">Reference proteome</keyword>
<gene>
    <name evidence="1" type="ORF">SAMN04488055_1752</name>
</gene>
<proteinExistence type="predicted"/>
<evidence type="ECO:0000313" key="2">
    <source>
        <dbReference type="Proteomes" id="UP000185003"/>
    </source>
</evidence>
<protein>
    <submittedName>
        <fullName evidence="1">Uncharacterized protein</fullName>
    </submittedName>
</protein>
<dbReference type="STRING" id="536979.SAMN04488055_1752"/>
<dbReference type="RefSeq" id="WP_143197393.1">
    <property type="nucleotide sequence ID" value="NZ_FSRA01000001.1"/>
</dbReference>
<dbReference type="AlphaFoldDB" id="A0A1N6EQ08"/>
<evidence type="ECO:0000313" key="1">
    <source>
        <dbReference type="EMBL" id="SIN85031.1"/>
    </source>
</evidence>
<sequence>MGKQTSIVRYTGRVGNTVGYYHKGKLCMRSLPEHVNISEATKLSATDFGTASKAGKLVRYALKPELGIHHDSDLTNRLNTSLLKVLYAGSQQRGARSIQRKHLNMLAGFKLNEDTELGKLLPLKPAVAQNVNSLRIAIPAIEKGSIRHAKNTTHIELKAIAVGVNFSEGDYEQAVSAKVMIDIRQPAEATELVLPFKAGEAETIVVFQVKAFSEEGGRLYALGNRKYFAADIIDIIPSLPEEIILPTYNIEREQKPVFMWKDTLVVPQME</sequence>
<organism evidence="1 2">
    <name type="scientific">Chitinophaga niabensis</name>
    <dbReference type="NCBI Taxonomy" id="536979"/>
    <lineage>
        <taxon>Bacteria</taxon>
        <taxon>Pseudomonadati</taxon>
        <taxon>Bacteroidota</taxon>
        <taxon>Chitinophagia</taxon>
        <taxon>Chitinophagales</taxon>
        <taxon>Chitinophagaceae</taxon>
        <taxon>Chitinophaga</taxon>
    </lineage>
</organism>
<dbReference type="OrthoDB" id="701537at2"/>
<accession>A0A1N6EQ08</accession>
<dbReference type="Proteomes" id="UP000185003">
    <property type="component" value="Unassembled WGS sequence"/>
</dbReference>
<name>A0A1N6EQ08_9BACT</name>
<reference evidence="1 2" key="1">
    <citation type="submission" date="2016-11" db="EMBL/GenBank/DDBJ databases">
        <authorList>
            <person name="Jaros S."/>
            <person name="Januszkiewicz K."/>
            <person name="Wedrychowicz H."/>
        </authorList>
    </citation>
    <scope>NUCLEOTIDE SEQUENCE [LARGE SCALE GENOMIC DNA]</scope>
    <source>
        <strain evidence="1 2">DSM 24787</strain>
    </source>
</reference>
<dbReference type="EMBL" id="FSRA01000001">
    <property type="protein sequence ID" value="SIN85031.1"/>
    <property type="molecule type" value="Genomic_DNA"/>
</dbReference>